<proteinExistence type="predicted"/>
<protein>
    <submittedName>
        <fullName evidence="1">Uncharacterized protein</fullName>
    </submittedName>
</protein>
<dbReference type="EMBL" id="VJMI01001658">
    <property type="protein sequence ID" value="KAF0775382.1"/>
    <property type="molecule type" value="Genomic_DNA"/>
</dbReference>
<name>A0A6A5AJK9_APHAT</name>
<evidence type="ECO:0000313" key="2">
    <source>
        <dbReference type="Proteomes" id="UP000469452"/>
    </source>
</evidence>
<feature type="non-terminal residue" evidence="1">
    <location>
        <position position="1"/>
    </location>
</feature>
<sequence length="98" mass="10686">TDALAKKKAQLQDSRVQRGQLDQDNHALQRKLLVLEMRLDELGQANVAATADVDRVTAASRQMQTELEAMSEAYAAQSGDLVAAHEANVVRILSGSKR</sequence>
<gene>
    <name evidence="1" type="ORF">AaE_000918</name>
</gene>
<comment type="caution">
    <text evidence="1">The sequence shown here is derived from an EMBL/GenBank/DDBJ whole genome shotgun (WGS) entry which is preliminary data.</text>
</comment>
<dbReference type="VEuPathDB" id="FungiDB:H257_09697"/>
<reference evidence="1 2" key="1">
    <citation type="submission" date="2019-06" db="EMBL/GenBank/DDBJ databases">
        <title>Genomics analysis of Aphanomyces spp. identifies a new class of oomycete effector associated with host adaptation.</title>
        <authorList>
            <person name="Gaulin E."/>
        </authorList>
    </citation>
    <scope>NUCLEOTIDE SEQUENCE [LARGE SCALE GENOMIC DNA]</scope>
    <source>
        <strain evidence="1 2">E</strain>
    </source>
</reference>
<accession>A0A6A5AJK9</accession>
<evidence type="ECO:0000313" key="1">
    <source>
        <dbReference type="EMBL" id="KAF0775382.1"/>
    </source>
</evidence>
<dbReference type="AlphaFoldDB" id="A0A6A5AJK9"/>
<dbReference type="Proteomes" id="UP000469452">
    <property type="component" value="Unassembled WGS sequence"/>
</dbReference>
<organism evidence="1 2">
    <name type="scientific">Aphanomyces astaci</name>
    <name type="common">Crayfish plague agent</name>
    <dbReference type="NCBI Taxonomy" id="112090"/>
    <lineage>
        <taxon>Eukaryota</taxon>
        <taxon>Sar</taxon>
        <taxon>Stramenopiles</taxon>
        <taxon>Oomycota</taxon>
        <taxon>Saprolegniomycetes</taxon>
        <taxon>Saprolegniales</taxon>
        <taxon>Verrucalvaceae</taxon>
        <taxon>Aphanomyces</taxon>
    </lineage>
</organism>